<evidence type="ECO:0000313" key="3">
    <source>
        <dbReference type="Proteomes" id="UP000076842"/>
    </source>
</evidence>
<keyword evidence="3" id="KW-1185">Reference proteome</keyword>
<feature type="compositionally biased region" description="Basic and acidic residues" evidence="1">
    <location>
        <begin position="1"/>
        <end position="14"/>
    </location>
</feature>
<evidence type="ECO:0000256" key="1">
    <source>
        <dbReference type="SAM" id="MobiDB-lite"/>
    </source>
</evidence>
<protein>
    <submittedName>
        <fullName evidence="2">Uncharacterized protein</fullName>
    </submittedName>
</protein>
<sequence length="268" mass="29382">MANLRDHCEVMRDRRLPRRRSGWPRRGAGHPGQAGSHPRHKWAIRWIQPLHHLNKPLVHPPLSVKLQKRNGSSRAGAPAGNSDHALLLLAPKEAATRDRKCAAHLPVASRAIVGPPGCECALPSHPARSRNKHSGCRPLVGPDGSPRPPPPVVTVAVSDDFWCIACEARPGMHIRGDPSVPLPQECRKAGKSKPCISRITVPSNHRRIDIRQSRGGKMDTSFRAGLPVPCYGNVYEKGCWPCPRPRPQGKCMTLLVLRPSAAPLQYVV</sequence>
<organism evidence="2 3">
    <name type="scientific">Calocera cornea HHB12733</name>
    <dbReference type="NCBI Taxonomy" id="1353952"/>
    <lineage>
        <taxon>Eukaryota</taxon>
        <taxon>Fungi</taxon>
        <taxon>Dikarya</taxon>
        <taxon>Basidiomycota</taxon>
        <taxon>Agaricomycotina</taxon>
        <taxon>Dacrymycetes</taxon>
        <taxon>Dacrymycetales</taxon>
        <taxon>Dacrymycetaceae</taxon>
        <taxon>Calocera</taxon>
    </lineage>
</organism>
<proteinExistence type="predicted"/>
<dbReference type="AlphaFoldDB" id="A0A165JYC4"/>
<dbReference type="Proteomes" id="UP000076842">
    <property type="component" value="Unassembled WGS sequence"/>
</dbReference>
<dbReference type="EMBL" id="KV423916">
    <property type="protein sequence ID" value="KZT62431.1"/>
    <property type="molecule type" value="Genomic_DNA"/>
</dbReference>
<feature type="region of interest" description="Disordered" evidence="1">
    <location>
        <begin position="1"/>
        <end position="38"/>
    </location>
</feature>
<evidence type="ECO:0000313" key="2">
    <source>
        <dbReference type="EMBL" id="KZT62431.1"/>
    </source>
</evidence>
<gene>
    <name evidence="2" type="ORF">CALCODRAFT_203051</name>
</gene>
<dbReference type="InParanoid" id="A0A165JYC4"/>
<reference evidence="2 3" key="1">
    <citation type="journal article" date="2016" name="Mol. Biol. Evol.">
        <title>Comparative Genomics of Early-Diverging Mushroom-Forming Fungi Provides Insights into the Origins of Lignocellulose Decay Capabilities.</title>
        <authorList>
            <person name="Nagy L.G."/>
            <person name="Riley R."/>
            <person name="Tritt A."/>
            <person name="Adam C."/>
            <person name="Daum C."/>
            <person name="Floudas D."/>
            <person name="Sun H."/>
            <person name="Yadav J.S."/>
            <person name="Pangilinan J."/>
            <person name="Larsson K.H."/>
            <person name="Matsuura K."/>
            <person name="Barry K."/>
            <person name="Labutti K."/>
            <person name="Kuo R."/>
            <person name="Ohm R.A."/>
            <person name="Bhattacharya S.S."/>
            <person name="Shirouzu T."/>
            <person name="Yoshinaga Y."/>
            <person name="Martin F.M."/>
            <person name="Grigoriev I.V."/>
            <person name="Hibbett D.S."/>
        </authorList>
    </citation>
    <scope>NUCLEOTIDE SEQUENCE [LARGE SCALE GENOMIC DNA]</scope>
    <source>
        <strain evidence="2 3">HHB12733</strain>
    </source>
</reference>
<name>A0A165JYC4_9BASI</name>
<feature type="region of interest" description="Disordered" evidence="1">
    <location>
        <begin position="125"/>
        <end position="149"/>
    </location>
</feature>
<accession>A0A165JYC4</accession>